<organism evidence="1 2">
    <name type="scientific">Melastoma candidum</name>
    <dbReference type="NCBI Taxonomy" id="119954"/>
    <lineage>
        <taxon>Eukaryota</taxon>
        <taxon>Viridiplantae</taxon>
        <taxon>Streptophyta</taxon>
        <taxon>Embryophyta</taxon>
        <taxon>Tracheophyta</taxon>
        <taxon>Spermatophyta</taxon>
        <taxon>Magnoliopsida</taxon>
        <taxon>eudicotyledons</taxon>
        <taxon>Gunneridae</taxon>
        <taxon>Pentapetalae</taxon>
        <taxon>rosids</taxon>
        <taxon>malvids</taxon>
        <taxon>Myrtales</taxon>
        <taxon>Melastomataceae</taxon>
        <taxon>Melastomatoideae</taxon>
        <taxon>Melastomateae</taxon>
        <taxon>Melastoma</taxon>
    </lineage>
</organism>
<keyword evidence="2" id="KW-1185">Reference proteome</keyword>
<accession>A0ACB9M9Z1</accession>
<proteinExistence type="predicted"/>
<comment type="caution">
    <text evidence="1">The sequence shown here is derived from an EMBL/GenBank/DDBJ whole genome shotgun (WGS) entry which is preliminary data.</text>
</comment>
<evidence type="ECO:0000313" key="2">
    <source>
        <dbReference type="Proteomes" id="UP001057402"/>
    </source>
</evidence>
<dbReference type="EMBL" id="CM042889">
    <property type="protein sequence ID" value="KAI4320808.1"/>
    <property type="molecule type" value="Genomic_DNA"/>
</dbReference>
<dbReference type="Proteomes" id="UP001057402">
    <property type="component" value="Chromosome 10"/>
</dbReference>
<protein>
    <submittedName>
        <fullName evidence="1">Uncharacterized protein</fullName>
    </submittedName>
</protein>
<sequence length="362" mass="40074">MDMADETVNLVLVGSAVLTSICYCYFISSTLPKGTLRLLSLLPVLLLFAALPLVLSTVLLTGITTFFITWLATSKLLLFAFDQGPLSPSAYPPYKPFLLFTILACFPIKINPPNPKIPKSSPRKRSSPLGLPTKAVLLTATVLIYDRRDLLLRLHPDLLYGLYSVMLLLFVDVMVGFFVSSIGIVLGFDLQPPSNEPYLSTSLQDFWGKRWNLIVTDTLRHTVYNPLRLSLGPIIGPTWAQLTGLLGAFMVSGLVHELTFYYINRASPTWEVTGFFVLHGLCVAAEAAVKTALPDRFRLRPAVSVVLTLGFVVGTGTRLFFPPLIRNGADQKAIGEYKYLVGSLNALMGNLASLTWWWKFPR</sequence>
<name>A0ACB9M9Z1_9MYRT</name>
<gene>
    <name evidence="1" type="ORF">MLD38_034253</name>
</gene>
<reference evidence="2" key="1">
    <citation type="journal article" date="2023" name="Front. Plant Sci.">
        <title>Chromosomal-level genome assembly of Melastoma candidum provides insights into trichome evolution.</title>
        <authorList>
            <person name="Zhong Y."/>
            <person name="Wu W."/>
            <person name="Sun C."/>
            <person name="Zou P."/>
            <person name="Liu Y."/>
            <person name="Dai S."/>
            <person name="Zhou R."/>
        </authorList>
    </citation>
    <scope>NUCLEOTIDE SEQUENCE [LARGE SCALE GENOMIC DNA]</scope>
</reference>
<evidence type="ECO:0000313" key="1">
    <source>
        <dbReference type="EMBL" id="KAI4320808.1"/>
    </source>
</evidence>